<dbReference type="Pfam" id="PF01755">
    <property type="entry name" value="Glyco_transf_25"/>
    <property type="match status" value="1"/>
</dbReference>
<keyword evidence="3" id="KW-0808">Transferase</keyword>
<dbReference type="PANTHER" id="PTHR11929:SF194">
    <property type="entry name" value="ALPHA-(1,3)-FUCOSYLTRANSFERASE 10"/>
    <property type="match status" value="1"/>
</dbReference>
<evidence type="ECO:0000259" key="4">
    <source>
        <dbReference type="Pfam" id="PF00852"/>
    </source>
</evidence>
<dbReference type="Pfam" id="PF00852">
    <property type="entry name" value="Glyco_transf_10"/>
    <property type="match status" value="1"/>
</dbReference>
<dbReference type="GO" id="GO:0016020">
    <property type="term" value="C:membrane"/>
    <property type="evidence" value="ECO:0007669"/>
    <property type="project" value="InterPro"/>
</dbReference>
<name>A0A6C0DE56_9ZZZZ</name>
<dbReference type="InterPro" id="IPR001503">
    <property type="entry name" value="Glyco_trans_10"/>
</dbReference>
<dbReference type="CDD" id="cd06532">
    <property type="entry name" value="Glyco_transf_25"/>
    <property type="match status" value="1"/>
</dbReference>
<dbReference type="PANTHER" id="PTHR11929">
    <property type="entry name" value="ALPHA- 1,3 -FUCOSYLTRANSFERASE"/>
    <property type="match status" value="1"/>
</dbReference>
<proteinExistence type="inferred from homology"/>
<dbReference type="InterPro" id="IPR057538">
    <property type="entry name" value="RXYLT1_C"/>
</dbReference>
<feature type="domain" description="Glycosyl transferase family 25" evidence="5">
    <location>
        <begin position="1013"/>
        <end position="1203"/>
    </location>
</feature>
<dbReference type="InterPro" id="IPR021234">
    <property type="entry name" value="DUF2827"/>
</dbReference>
<evidence type="ECO:0000256" key="2">
    <source>
        <dbReference type="ARBA" id="ARBA00022676"/>
    </source>
</evidence>
<comment type="similarity">
    <text evidence="1">Belongs to the glycosyltransferase 10 family.</text>
</comment>
<sequence length="1605" mass="184139">MLVGITCFIEYSVFSAGTTNTCIALVELMKALGHEVVLVNLKEGGADWWDDCRGIQKIANVISLSDLKEPFDLVFEVGTNTLTKEARAQFAKKSIWIIRKHYVLSEIENTIFYMQTSPRCMDGIVEAWLMNDVTSPDDVSVLETYTRVPVRRVSFLWTPLLAEAHLRSIGSPQWKMSDDGKFVVHIADTNTTNSSSSTIPLVILHEAKRNKVPIDTWLLHNGENIAKTKFFKENVWKHCEHTDLSGSCVGRQRAVEWALQPGSLALVHLRFRNLRPILLDLAWAGIPVVHNSPVFMNVVEHDRNLFYPNNSVSDAVNVLKRGLHPNWSSMHNQCRERILHKWAPISPSIRKEWEALLTPHMPPVMHAPPTLVPKVDSPIKHVLFTDMEHVSQGMSSSFQGDYNFFTLLLNAAGKQMTPSYSVVGWNIQTWDMEQNPDLIVFGPFGNDWMKFPSHIPKVHFTGENSPPIQRDDVVLNMGYQHSYMIKDNYMRFPLWMMEIDWFQADVERLVNPKPIPLQLCTQTYENTLESRGKFCSFVVSNPSNPIRNQAFHSLNQYKSVDSGGALFNTIGDELAAGLGGGGGELKKTKFMMNYKFAITYENSKAMGYCTEKYLHAKAAGTIPIYWGDPEFQRDFDTEGCIDARNFTTPDELIRAVKEVDTNDEMWRKMASTPALDEYRVDLVRRTLAECASRLYKHMGVPEAALKTMPRFLGCAAGSPESKQGMDYFRREATPVATAVATGPELPVVVTYVTFSFLGSLQHWLSAIRAQTRVLPQLKAIVFMGPDVSEETRANLFETYPFASFEYVPADWTPPNFPDFWEPTHYGWKIWIYHTLVKRESLQGSLILYMDAGSVLCRWPTTWIGMAAEHGICFLEDPREENDRWCGDLFCSRLNVTDEERNKKQIVAGILCFRSGHTAPTKLFEEAFALAQDKDILVGPRISGVGTDGKSYGHRQDQSILSILMRRHALPTYPLDKVYGDHSMRKTFQQGQSIYVHRGNFNSSIDFLPGISDCFVINLDRRQDRLEKLYTQHPELEGRVQRISAFDGKTLVLTPELAQLFKPNDFFWKRAVMGCALSHLSVWWKLVNDHPDIKNYLILEDDVKFHPGWQEVLSKSMAHVPEDYDVLYLGGILPPNRAMFEKLLEPVTKYYSRIKPHNFFGQEPPNTYFHSCAYSYILSRQGALKIMKALEQNRGYWTSADHIMCSPCDTMNLYFLTPVVAGCFQDDDPSYANSDFNNFSRVDTFDSDLWNNDERFDLNKLPVNNTPYDMNTLLRSIFEVKKGGNTEKRIVPTNNVISEKYGILPTEFVSVKGVSTDFTCLYESSWLCSLMGNLKNVQIRIVDETSPIDKIPIMVLTRPYIEEATQLMKIWDQRGIRFKILHMADEFVNPSHRDSLTSYSLPNCISILRFYMRKDFPPGTESKIKIIPLGYHWSKLHLEHPPLLKTPQLPFREFHWSFHGTNWQNRSNEMAALIDMKVNKSYKFYESWNHPENLSKSEYLDILLNSIFVPCPIGQNAETFRFYEALEAGCIPLVLRTPLNEAWFLWVSQYIPLVSLSTWEEATKVMYSLISRPEALEIYRKKVLNGWTLWTHELKKQATEWILHLK</sequence>
<keyword evidence="2" id="KW-0328">Glycosyltransferase</keyword>
<accession>A0A6C0DE56</accession>
<evidence type="ECO:0008006" key="8">
    <source>
        <dbReference type="Google" id="ProtNLM"/>
    </source>
</evidence>
<evidence type="ECO:0000259" key="5">
    <source>
        <dbReference type="Pfam" id="PF01755"/>
    </source>
</evidence>
<dbReference type="Gene3D" id="3.40.50.11660">
    <property type="entry name" value="Glycosyl transferase family 10, C-terminal domain"/>
    <property type="match status" value="1"/>
</dbReference>
<evidence type="ECO:0000256" key="1">
    <source>
        <dbReference type="ARBA" id="ARBA00008919"/>
    </source>
</evidence>
<dbReference type="EMBL" id="MN739584">
    <property type="protein sequence ID" value="QHT14464.1"/>
    <property type="molecule type" value="Genomic_DNA"/>
</dbReference>
<evidence type="ECO:0000259" key="6">
    <source>
        <dbReference type="Pfam" id="PF24785"/>
    </source>
</evidence>
<feature type="domain" description="RXYLT1 C-terminal" evidence="6">
    <location>
        <begin position="1451"/>
        <end position="1597"/>
    </location>
</feature>
<dbReference type="InterPro" id="IPR055270">
    <property type="entry name" value="Glyco_tran_10_C"/>
</dbReference>
<reference evidence="7" key="1">
    <citation type="journal article" date="2020" name="Nature">
        <title>Giant virus diversity and host interactions through global metagenomics.</title>
        <authorList>
            <person name="Schulz F."/>
            <person name="Roux S."/>
            <person name="Paez-Espino D."/>
            <person name="Jungbluth S."/>
            <person name="Walsh D.A."/>
            <person name="Denef V.J."/>
            <person name="McMahon K.D."/>
            <person name="Konstantinidis K.T."/>
            <person name="Eloe-Fadrosh E.A."/>
            <person name="Kyrpides N.C."/>
            <person name="Woyke T."/>
        </authorList>
    </citation>
    <scope>NUCLEOTIDE SEQUENCE</scope>
    <source>
        <strain evidence="7">GVMAG-M-3300023174-137</strain>
    </source>
</reference>
<evidence type="ECO:0000313" key="7">
    <source>
        <dbReference type="EMBL" id="QHT14464.1"/>
    </source>
</evidence>
<dbReference type="InterPro" id="IPR002654">
    <property type="entry name" value="Glyco_trans_25"/>
</dbReference>
<dbReference type="Pfam" id="PF24785">
    <property type="entry name" value="RXYLT1_C"/>
    <property type="match status" value="1"/>
</dbReference>
<organism evidence="7">
    <name type="scientific">viral metagenome</name>
    <dbReference type="NCBI Taxonomy" id="1070528"/>
    <lineage>
        <taxon>unclassified sequences</taxon>
        <taxon>metagenomes</taxon>
        <taxon>organismal metagenomes</taxon>
    </lineage>
</organism>
<dbReference type="SUPFAM" id="SSF53756">
    <property type="entry name" value="UDP-Glycosyltransferase/glycogen phosphorylase"/>
    <property type="match status" value="1"/>
</dbReference>
<dbReference type="InterPro" id="IPR038577">
    <property type="entry name" value="GT10-like_C_sf"/>
</dbReference>
<dbReference type="Pfam" id="PF10933">
    <property type="entry name" value="DUF2827"/>
    <property type="match status" value="1"/>
</dbReference>
<protein>
    <recommendedName>
        <fullName evidence="8">Alpha-(1,3)-fucosyltransferase FucT N-terminal domain-containing protein</fullName>
    </recommendedName>
</protein>
<feature type="domain" description="Fucosyltransferase C-terminal" evidence="4">
    <location>
        <begin position="530"/>
        <end position="668"/>
    </location>
</feature>
<dbReference type="GO" id="GO:0008417">
    <property type="term" value="F:fucosyltransferase activity"/>
    <property type="evidence" value="ECO:0007669"/>
    <property type="project" value="InterPro"/>
</dbReference>
<evidence type="ECO:0000256" key="3">
    <source>
        <dbReference type="ARBA" id="ARBA00022679"/>
    </source>
</evidence>